<organism evidence="2 3">
    <name type="scientific">Halorubrum vacuolatum</name>
    <name type="common">Natronobacterium vacuolatum</name>
    <dbReference type="NCBI Taxonomy" id="63740"/>
    <lineage>
        <taxon>Archaea</taxon>
        <taxon>Methanobacteriati</taxon>
        <taxon>Methanobacteriota</taxon>
        <taxon>Stenosarchaea group</taxon>
        <taxon>Halobacteria</taxon>
        <taxon>Halobacteriales</taxon>
        <taxon>Haloferacaceae</taxon>
        <taxon>Halorubrum</taxon>
    </lineage>
</organism>
<dbReference type="AlphaFoldDB" id="A0A238W6D2"/>
<keyword evidence="3" id="KW-1185">Reference proteome</keyword>
<name>A0A238W6D2_HALVU</name>
<accession>A0A238W6D2</accession>
<dbReference type="Proteomes" id="UP000198397">
    <property type="component" value="Unassembled WGS sequence"/>
</dbReference>
<reference evidence="2 3" key="1">
    <citation type="submission" date="2017-06" db="EMBL/GenBank/DDBJ databases">
        <authorList>
            <person name="Kim H.J."/>
            <person name="Triplett B.A."/>
        </authorList>
    </citation>
    <scope>NUCLEOTIDE SEQUENCE [LARGE SCALE GENOMIC DNA]</scope>
    <source>
        <strain evidence="2 3">DSM 8800</strain>
    </source>
</reference>
<gene>
    <name evidence="2" type="ORF">SAMN06264855_105101</name>
</gene>
<feature type="region of interest" description="Disordered" evidence="1">
    <location>
        <begin position="1"/>
        <end position="22"/>
    </location>
</feature>
<dbReference type="EMBL" id="FZNQ01000005">
    <property type="protein sequence ID" value="SNR41259.1"/>
    <property type="molecule type" value="Genomic_DNA"/>
</dbReference>
<evidence type="ECO:0000256" key="1">
    <source>
        <dbReference type="SAM" id="MobiDB-lite"/>
    </source>
</evidence>
<proteinExistence type="predicted"/>
<evidence type="ECO:0000313" key="3">
    <source>
        <dbReference type="Proteomes" id="UP000198397"/>
    </source>
</evidence>
<protein>
    <submittedName>
        <fullName evidence="2">Uncharacterized protein</fullName>
    </submittedName>
</protein>
<sequence length="64" mass="6638">METGASALPSLGRRAASERSPLAARRASLALGSRPYAGAHRTAPRMLAEAADPYVLAEAADPYV</sequence>
<evidence type="ECO:0000313" key="2">
    <source>
        <dbReference type="EMBL" id="SNR41259.1"/>
    </source>
</evidence>